<proteinExistence type="predicted"/>
<keyword evidence="3" id="KW-1185">Reference proteome</keyword>
<organism evidence="2 3">
    <name type="scientific">Flavobacterium zepuense</name>
    <dbReference type="NCBI Taxonomy" id="2593302"/>
    <lineage>
        <taxon>Bacteria</taxon>
        <taxon>Pseudomonadati</taxon>
        <taxon>Bacteroidota</taxon>
        <taxon>Flavobacteriia</taxon>
        <taxon>Flavobacteriales</taxon>
        <taxon>Flavobacteriaceae</taxon>
        <taxon>Flavobacterium</taxon>
    </lineage>
</organism>
<evidence type="ECO:0000313" key="3">
    <source>
        <dbReference type="Proteomes" id="UP000320643"/>
    </source>
</evidence>
<reference evidence="2 3" key="1">
    <citation type="submission" date="2019-07" db="EMBL/GenBank/DDBJ databases">
        <title>Flavobacterium sp. nov., isolated from glacier ice.</title>
        <authorList>
            <person name="Liu Q."/>
            <person name="Xin Y.-H."/>
        </authorList>
    </citation>
    <scope>NUCLEOTIDE SEQUENCE [LARGE SCALE GENOMIC DNA]</scope>
    <source>
        <strain evidence="2 3">ZT4R6</strain>
    </source>
</reference>
<feature type="transmembrane region" description="Helical" evidence="1">
    <location>
        <begin position="123"/>
        <end position="145"/>
    </location>
</feature>
<evidence type="ECO:0000256" key="1">
    <source>
        <dbReference type="SAM" id="Phobius"/>
    </source>
</evidence>
<keyword evidence="1" id="KW-0812">Transmembrane</keyword>
<feature type="transmembrane region" description="Helical" evidence="1">
    <location>
        <begin position="151"/>
        <end position="172"/>
    </location>
</feature>
<accession>A0A552V7X4</accession>
<dbReference type="OrthoDB" id="1253105at2"/>
<evidence type="ECO:0000313" key="2">
    <source>
        <dbReference type="EMBL" id="TRW26548.1"/>
    </source>
</evidence>
<gene>
    <name evidence="2" type="ORF">FMM05_03995</name>
</gene>
<dbReference type="RefSeq" id="WP_143372049.1">
    <property type="nucleotide sequence ID" value="NZ_VJVZ01000002.1"/>
</dbReference>
<dbReference type="AlphaFoldDB" id="A0A552V7X4"/>
<keyword evidence="1" id="KW-1133">Transmembrane helix</keyword>
<protein>
    <submittedName>
        <fullName evidence="2">Uncharacterized protein</fullName>
    </submittedName>
</protein>
<comment type="caution">
    <text evidence="2">The sequence shown here is derived from an EMBL/GenBank/DDBJ whole genome shotgun (WGS) entry which is preliminary data.</text>
</comment>
<sequence>MDEIKLTGGARIGRSNATWPFATLTVTKDKLELNATILGKFVFLSGDIVSFDTLNSIGKYNGVRIYHIVPGYNEKVVFWTPKPAQLIQQIHATGFISNTGIPSANSPERKLQAAGGFPLRKSAAIIAVVVWNVLFISGIASIILTNGNMKLFQLAASAALALLIMFSLLTMFSKSFAAKVLKEGREVSDIKKFLIFLIIIAAFMLVNFTFLAAAFSEPY</sequence>
<name>A0A552V7X4_9FLAO</name>
<dbReference type="Proteomes" id="UP000320643">
    <property type="component" value="Unassembled WGS sequence"/>
</dbReference>
<keyword evidence="1" id="KW-0472">Membrane</keyword>
<feature type="transmembrane region" description="Helical" evidence="1">
    <location>
        <begin position="193"/>
        <end position="215"/>
    </location>
</feature>
<dbReference type="EMBL" id="VJVZ01000002">
    <property type="protein sequence ID" value="TRW26548.1"/>
    <property type="molecule type" value="Genomic_DNA"/>
</dbReference>